<dbReference type="RefSeq" id="WP_140197044.1">
    <property type="nucleotide sequence ID" value="NZ_CP065915.1"/>
</dbReference>
<keyword evidence="2" id="KW-1185">Reference proteome</keyword>
<dbReference type="AlphaFoldDB" id="A0A5C5G7Y3"/>
<accession>A0A5C5G7Y3</accession>
<organism evidence="1 2">
    <name type="scientific">Pelagovum pacificum</name>
    <dbReference type="NCBI Taxonomy" id="2588711"/>
    <lineage>
        <taxon>Bacteria</taxon>
        <taxon>Pseudomonadati</taxon>
        <taxon>Pseudomonadota</taxon>
        <taxon>Alphaproteobacteria</taxon>
        <taxon>Rhodobacterales</taxon>
        <taxon>Paracoccaceae</taxon>
        <taxon>Pelagovum</taxon>
    </lineage>
</organism>
<sequence length="93" mass="10440">MSFLSKLFGGKSSSSNREEVKLHSYKGFDIYPDPMSDGGSWRIAARIEKTVEGELKVHQLVRADTFQDKDVATKESIAKAELMIDQEGERIFG</sequence>
<reference evidence="1 2" key="1">
    <citation type="submission" date="2019-06" db="EMBL/GenBank/DDBJ databases">
        <title>Genome of new Rhodobacteraceae sp. SM1903.</title>
        <authorList>
            <person name="Ren X."/>
        </authorList>
    </citation>
    <scope>NUCLEOTIDE SEQUENCE [LARGE SCALE GENOMIC DNA]</scope>
    <source>
        <strain evidence="1 2">SM1903</strain>
    </source>
</reference>
<evidence type="ECO:0000313" key="1">
    <source>
        <dbReference type="EMBL" id="TNY30824.1"/>
    </source>
</evidence>
<evidence type="ECO:0000313" key="2">
    <source>
        <dbReference type="Proteomes" id="UP000314011"/>
    </source>
</evidence>
<dbReference type="Proteomes" id="UP000314011">
    <property type="component" value="Unassembled WGS sequence"/>
</dbReference>
<dbReference type="Pfam" id="PF10115">
    <property type="entry name" value="HlyU"/>
    <property type="match status" value="1"/>
</dbReference>
<dbReference type="InterPro" id="IPR018772">
    <property type="entry name" value="Transcription_activator_HlyU"/>
</dbReference>
<comment type="caution">
    <text evidence="1">The sequence shown here is derived from an EMBL/GenBank/DDBJ whole genome shotgun (WGS) entry which is preliminary data.</text>
</comment>
<protein>
    <submittedName>
        <fullName evidence="1">Uncharacterized protein</fullName>
    </submittedName>
</protein>
<proteinExistence type="predicted"/>
<gene>
    <name evidence="1" type="ORF">FHY64_17060</name>
</gene>
<dbReference type="OrthoDB" id="9800971at2"/>
<dbReference type="EMBL" id="VFFF01000003">
    <property type="protein sequence ID" value="TNY30824.1"/>
    <property type="molecule type" value="Genomic_DNA"/>
</dbReference>
<name>A0A5C5G7Y3_9RHOB</name>